<evidence type="ECO:0000313" key="4">
    <source>
        <dbReference type="EMBL" id="MFC5581226.1"/>
    </source>
</evidence>
<evidence type="ECO:0000256" key="1">
    <source>
        <dbReference type="ARBA" id="ARBA00022553"/>
    </source>
</evidence>
<gene>
    <name evidence="4" type="ORF">ACFPPB_08895</name>
</gene>
<keyword evidence="5" id="KW-1185">Reference proteome</keyword>
<dbReference type="Pfam" id="PF00072">
    <property type="entry name" value="Response_reg"/>
    <property type="match status" value="1"/>
</dbReference>
<dbReference type="Gene3D" id="3.40.50.2300">
    <property type="match status" value="1"/>
</dbReference>
<dbReference type="PANTHER" id="PTHR45339:SF6">
    <property type="entry name" value="SENSORY HISTIDINE PROTEIN KINASE"/>
    <property type="match status" value="1"/>
</dbReference>
<dbReference type="PROSITE" id="PS50110">
    <property type="entry name" value="RESPONSE_REGULATORY"/>
    <property type="match status" value="1"/>
</dbReference>
<dbReference type="Proteomes" id="UP001596111">
    <property type="component" value="Unassembled WGS sequence"/>
</dbReference>
<evidence type="ECO:0000259" key="3">
    <source>
        <dbReference type="PROSITE" id="PS50110"/>
    </source>
</evidence>
<evidence type="ECO:0000256" key="2">
    <source>
        <dbReference type="PROSITE-ProRule" id="PRU00169"/>
    </source>
</evidence>
<comment type="caution">
    <text evidence="4">The sequence shown here is derived from an EMBL/GenBank/DDBJ whole genome shotgun (WGS) entry which is preliminary data.</text>
</comment>
<dbReference type="SMART" id="SM00448">
    <property type="entry name" value="REC"/>
    <property type="match status" value="1"/>
</dbReference>
<dbReference type="SUPFAM" id="SSF52172">
    <property type="entry name" value="CheY-like"/>
    <property type="match status" value="1"/>
</dbReference>
<dbReference type="EMBL" id="JBHSNG010000007">
    <property type="protein sequence ID" value="MFC5581226.1"/>
    <property type="molecule type" value="Genomic_DNA"/>
</dbReference>
<keyword evidence="1 2" id="KW-0597">Phosphoprotein</keyword>
<dbReference type="PANTHER" id="PTHR45339">
    <property type="entry name" value="HYBRID SIGNAL TRANSDUCTION HISTIDINE KINASE J"/>
    <property type="match status" value="1"/>
</dbReference>
<proteinExistence type="predicted"/>
<protein>
    <submittedName>
        <fullName evidence="4">Response regulator</fullName>
    </submittedName>
</protein>
<organism evidence="4 5">
    <name type="scientific">Rhodanobacter terrae</name>
    <dbReference type="NCBI Taxonomy" id="418647"/>
    <lineage>
        <taxon>Bacteria</taxon>
        <taxon>Pseudomonadati</taxon>
        <taxon>Pseudomonadota</taxon>
        <taxon>Gammaproteobacteria</taxon>
        <taxon>Lysobacterales</taxon>
        <taxon>Rhodanobacteraceae</taxon>
        <taxon>Rhodanobacter</taxon>
    </lineage>
</organism>
<dbReference type="InterPro" id="IPR001789">
    <property type="entry name" value="Sig_transdc_resp-reg_receiver"/>
</dbReference>
<feature type="modified residue" description="4-aspartylphosphate" evidence="2">
    <location>
        <position position="53"/>
    </location>
</feature>
<reference evidence="5" key="1">
    <citation type="journal article" date="2019" name="Int. J. Syst. Evol. Microbiol.">
        <title>The Global Catalogue of Microorganisms (GCM) 10K type strain sequencing project: providing services to taxonomists for standard genome sequencing and annotation.</title>
        <authorList>
            <consortium name="The Broad Institute Genomics Platform"/>
            <consortium name="The Broad Institute Genome Sequencing Center for Infectious Disease"/>
            <person name="Wu L."/>
            <person name="Ma J."/>
        </authorList>
    </citation>
    <scope>NUCLEOTIDE SEQUENCE [LARGE SCALE GENOMIC DNA]</scope>
    <source>
        <strain evidence="5">CGMCC 1.13587</strain>
    </source>
</reference>
<feature type="domain" description="Response regulatory" evidence="3">
    <location>
        <begin position="4"/>
        <end position="120"/>
    </location>
</feature>
<dbReference type="InterPro" id="IPR011006">
    <property type="entry name" value="CheY-like_superfamily"/>
</dbReference>
<evidence type="ECO:0000313" key="5">
    <source>
        <dbReference type="Proteomes" id="UP001596111"/>
    </source>
</evidence>
<name>A0ABW0SY00_9GAMM</name>
<accession>A0ABW0SY00</accession>
<dbReference type="RefSeq" id="WP_377326414.1">
    <property type="nucleotide sequence ID" value="NZ_JBHSNG010000007.1"/>
</dbReference>
<sequence length="126" mass="13890">MKQRILVIDDNPINLKLALCVLELEGYLVDQAVDAEQALVFLRDTVPDLIFMDISLPGMDGLTLTRKLKAEDRFKHVPIVALTAYAMKGDRERALDAGCDGYIAKPIDTRAFPAQAAAYLQRAVTG</sequence>